<protein>
    <submittedName>
        <fullName evidence="1">Uncharacterized protein</fullName>
    </submittedName>
</protein>
<sequence length="157" mass="17636">MDQNSMQTSVVHVVGRVPSTVLRIMSNVECNEQRRLLSVDPASVSVDIPISNRDRSNDYYERLNLENKTHYSKRTPDLQLCNDTCTKKVHTIIAARSADRIGSKVAIEEAAVQTMLTDENCMQSCVVGVLREVSQTSIHYSTTSVNEIGEFQIQVYI</sequence>
<gene>
    <name evidence="1" type="ORF">RHMOL_Rhmol11G0075600</name>
</gene>
<keyword evidence="2" id="KW-1185">Reference proteome</keyword>
<evidence type="ECO:0000313" key="2">
    <source>
        <dbReference type="Proteomes" id="UP001062846"/>
    </source>
</evidence>
<evidence type="ECO:0000313" key="1">
    <source>
        <dbReference type="EMBL" id="KAI8530644.1"/>
    </source>
</evidence>
<dbReference type="EMBL" id="CM046398">
    <property type="protein sequence ID" value="KAI8530644.1"/>
    <property type="molecule type" value="Genomic_DNA"/>
</dbReference>
<comment type="caution">
    <text evidence="1">The sequence shown here is derived from an EMBL/GenBank/DDBJ whole genome shotgun (WGS) entry which is preliminary data.</text>
</comment>
<organism evidence="1 2">
    <name type="scientific">Rhododendron molle</name>
    <name type="common">Chinese azalea</name>
    <name type="synonym">Azalea mollis</name>
    <dbReference type="NCBI Taxonomy" id="49168"/>
    <lineage>
        <taxon>Eukaryota</taxon>
        <taxon>Viridiplantae</taxon>
        <taxon>Streptophyta</taxon>
        <taxon>Embryophyta</taxon>
        <taxon>Tracheophyta</taxon>
        <taxon>Spermatophyta</taxon>
        <taxon>Magnoliopsida</taxon>
        <taxon>eudicotyledons</taxon>
        <taxon>Gunneridae</taxon>
        <taxon>Pentapetalae</taxon>
        <taxon>asterids</taxon>
        <taxon>Ericales</taxon>
        <taxon>Ericaceae</taxon>
        <taxon>Ericoideae</taxon>
        <taxon>Rhodoreae</taxon>
        <taxon>Rhododendron</taxon>
    </lineage>
</organism>
<dbReference type="Proteomes" id="UP001062846">
    <property type="component" value="Chromosome 11"/>
</dbReference>
<accession>A0ACC0LQK9</accession>
<name>A0ACC0LQK9_RHOML</name>
<proteinExistence type="predicted"/>
<reference evidence="1" key="1">
    <citation type="submission" date="2022-02" db="EMBL/GenBank/DDBJ databases">
        <title>Plant Genome Project.</title>
        <authorList>
            <person name="Zhang R.-G."/>
        </authorList>
    </citation>
    <scope>NUCLEOTIDE SEQUENCE</scope>
    <source>
        <strain evidence="1">AT1</strain>
    </source>
</reference>